<dbReference type="OrthoDB" id="266334at2759"/>
<dbReference type="EMBL" id="AZGY01000003">
    <property type="protein sequence ID" value="KZZ99336.1"/>
    <property type="molecule type" value="Genomic_DNA"/>
</dbReference>
<feature type="chain" id="PRO_5007896718" evidence="7">
    <location>
        <begin position="23"/>
        <end position="879"/>
    </location>
</feature>
<keyword evidence="10" id="KW-1185">Reference proteome</keyword>
<dbReference type="Proteomes" id="UP000078544">
    <property type="component" value="Unassembled WGS sequence"/>
</dbReference>
<keyword evidence="3" id="KW-1133">Transmembrane helix</keyword>
<feature type="region of interest" description="Disordered" evidence="6">
    <location>
        <begin position="185"/>
        <end position="219"/>
    </location>
</feature>
<dbReference type="InterPro" id="IPR045120">
    <property type="entry name" value="Suco/Slp1-like"/>
</dbReference>
<keyword evidence="5" id="KW-0175">Coiled coil</keyword>
<feature type="region of interest" description="Disordered" evidence="6">
    <location>
        <begin position="454"/>
        <end position="483"/>
    </location>
</feature>
<feature type="region of interest" description="Disordered" evidence="6">
    <location>
        <begin position="840"/>
        <end position="879"/>
    </location>
</feature>
<keyword evidence="2" id="KW-0812">Transmembrane</keyword>
<dbReference type="AlphaFoldDB" id="A0A168F0B8"/>
<dbReference type="STRING" id="1081109.A0A168F0B8"/>
<feature type="region of interest" description="Disordered" evidence="6">
    <location>
        <begin position="138"/>
        <end position="158"/>
    </location>
</feature>
<reference evidence="9 10" key="1">
    <citation type="journal article" date="2016" name="Genome Biol. Evol.">
        <title>Divergent and convergent evolution of fungal pathogenicity.</title>
        <authorList>
            <person name="Shang Y."/>
            <person name="Xiao G."/>
            <person name="Zheng P."/>
            <person name="Cen K."/>
            <person name="Zhan S."/>
            <person name="Wang C."/>
        </authorList>
    </citation>
    <scope>NUCLEOTIDE SEQUENCE [LARGE SCALE GENOMIC DNA]</scope>
    <source>
        <strain evidence="9 10">RCEF 2490</strain>
    </source>
</reference>
<dbReference type="SUPFAM" id="SSF49785">
    <property type="entry name" value="Galactose-binding domain-like"/>
    <property type="match status" value="1"/>
</dbReference>
<dbReference type="PANTHER" id="PTHR12953">
    <property type="entry name" value="MEMBRANE PROTEIN CH1 RELATED"/>
    <property type="match status" value="1"/>
</dbReference>
<dbReference type="PANTHER" id="PTHR12953:SF0">
    <property type="entry name" value="SUN DOMAIN-CONTAINING OSSIFICATION FACTOR"/>
    <property type="match status" value="1"/>
</dbReference>
<organism evidence="9 10">
    <name type="scientific">Moelleriella libera RCEF 2490</name>
    <dbReference type="NCBI Taxonomy" id="1081109"/>
    <lineage>
        <taxon>Eukaryota</taxon>
        <taxon>Fungi</taxon>
        <taxon>Dikarya</taxon>
        <taxon>Ascomycota</taxon>
        <taxon>Pezizomycotina</taxon>
        <taxon>Sordariomycetes</taxon>
        <taxon>Hypocreomycetidae</taxon>
        <taxon>Hypocreales</taxon>
        <taxon>Clavicipitaceae</taxon>
        <taxon>Moelleriella</taxon>
    </lineage>
</organism>
<dbReference type="GO" id="GO:0005737">
    <property type="term" value="C:cytoplasm"/>
    <property type="evidence" value="ECO:0007669"/>
    <property type="project" value="TreeGrafter"/>
</dbReference>
<evidence type="ECO:0000256" key="3">
    <source>
        <dbReference type="ARBA" id="ARBA00022989"/>
    </source>
</evidence>
<feature type="region of interest" description="Disordered" evidence="6">
    <location>
        <begin position="734"/>
        <end position="782"/>
    </location>
</feature>
<evidence type="ECO:0000256" key="2">
    <source>
        <dbReference type="ARBA" id="ARBA00022692"/>
    </source>
</evidence>
<accession>A0A168F0B8</accession>
<comment type="caution">
    <text evidence="9">The sequence shown here is derived from an EMBL/GenBank/DDBJ whole genome shotgun (WGS) entry which is preliminary data.</text>
</comment>
<evidence type="ECO:0000256" key="4">
    <source>
        <dbReference type="ARBA" id="ARBA00023136"/>
    </source>
</evidence>
<evidence type="ECO:0000256" key="5">
    <source>
        <dbReference type="SAM" id="Coils"/>
    </source>
</evidence>
<feature type="domain" description="SUN" evidence="8">
    <location>
        <begin position="203"/>
        <end position="377"/>
    </location>
</feature>
<feature type="compositionally biased region" description="Polar residues" evidence="6">
    <location>
        <begin position="97"/>
        <end position="117"/>
    </location>
</feature>
<name>A0A168F0B8_9HYPO</name>
<feature type="compositionally biased region" description="Basic and acidic residues" evidence="6">
    <location>
        <begin position="768"/>
        <end position="778"/>
    </location>
</feature>
<keyword evidence="4" id="KW-0472">Membrane</keyword>
<feature type="coiled-coil region" evidence="5">
    <location>
        <begin position="659"/>
        <end position="686"/>
    </location>
</feature>
<dbReference type="GO" id="GO:0034975">
    <property type="term" value="P:protein folding in endoplasmic reticulum"/>
    <property type="evidence" value="ECO:0007669"/>
    <property type="project" value="TreeGrafter"/>
</dbReference>
<proteinExistence type="predicted"/>
<protein>
    <submittedName>
        <fullName evidence="9">Sad1/UNC domain protein</fullName>
    </submittedName>
</protein>
<gene>
    <name evidence="9" type="ORF">AAL_01908</name>
</gene>
<evidence type="ECO:0000256" key="1">
    <source>
        <dbReference type="ARBA" id="ARBA00004308"/>
    </source>
</evidence>
<dbReference type="InterPro" id="IPR012919">
    <property type="entry name" value="SUN_dom"/>
</dbReference>
<evidence type="ECO:0000313" key="10">
    <source>
        <dbReference type="Proteomes" id="UP000078544"/>
    </source>
</evidence>
<evidence type="ECO:0000313" key="9">
    <source>
        <dbReference type="EMBL" id="KZZ99336.1"/>
    </source>
</evidence>
<dbReference type="Pfam" id="PF07738">
    <property type="entry name" value="Sad1_UNC"/>
    <property type="match status" value="1"/>
</dbReference>
<feature type="compositionally biased region" description="Basic and acidic residues" evidence="6">
    <location>
        <begin position="149"/>
        <end position="158"/>
    </location>
</feature>
<dbReference type="GO" id="GO:0012505">
    <property type="term" value="C:endomembrane system"/>
    <property type="evidence" value="ECO:0007669"/>
    <property type="project" value="UniProtKB-SubCell"/>
</dbReference>
<keyword evidence="7" id="KW-0732">Signal</keyword>
<feature type="compositionally biased region" description="Low complexity" evidence="6">
    <location>
        <begin position="502"/>
        <end position="511"/>
    </location>
</feature>
<comment type="subcellular location">
    <subcellularLocation>
        <location evidence="1">Endomembrane system</location>
    </subcellularLocation>
</comment>
<feature type="compositionally biased region" description="Polar residues" evidence="6">
    <location>
        <begin position="527"/>
        <end position="536"/>
    </location>
</feature>
<dbReference type="PROSITE" id="PS51469">
    <property type="entry name" value="SUN"/>
    <property type="match status" value="1"/>
</dbReference>
<evidence type="ECO:0000256" key="7">
    <source>
        <dbReference type="SAM" id="SignalP"/>
    </source>
</evidence>
<dbReference type="Gene3D" id="2.60.120.260">
    <property type="entry name" value="Galactose-binding domain-like"/>
    <property type="match status" value="1"/>
</dbReference>
<feature type="signal peptide" evidence="7">
    <location>
        <begin position="1"/>
        <end position="22"/>
    </location>
</feature>
<feature type="region of interest" description="Disordered" evidence="6">
    <location>
        <begin position="502"/>
        <end position="536"/>
    </location>
</feature>
<dbReference type="InterPro" id="IPR008979">
    <property type="entry name" value="Galactose-bd-like_sf"/>
</dbReference>
<evidence type="ECO:0000259" key="8">
    <source>
        <dbReference type="PROSITE" id="PS51469"/>
    </source>
</evidence>
<feature type="compositionally biased region" description="Basic and acidic residues" evidence="6">
    <location>
        <begin position="381"/>
        <end position="391"/>
    </location>
</feature>
<feature type="region of interest" description="Disordered" evidence="6">
    <location>
        <begin position="381"/>
        <end position="418"/>
    </location>
</feature>
<feature type="region of interest" description="Disordered" evidence="6">
    <location>
        <begin position="89"/>
        <end position="120"/>
    </location>
</feature>
<dbReference type="GO" id="GO:0016020">
    <property type="term" value="C:membrane"/>
    <property type="evidence" value="ECO:0007669"/>
    <property type="project" value="InterPro"/>
</dbReference>
<sequence>MLPLATLLWSLTLSARIASGSATTMLDAGDIPKPEPAHPVSIVSNRNGLKTCEARTINYITHTLPQICPTSSRQIPPPTVSATRQLEGHELRDDESQNVLQPATTRSDLSETESQVSEPVATSFMSFEDWKEMMLRRAGQDPQHLRARKVSDHQTMDRYPSEVEHAGLGEEGEISLNFETLEDGAAKKSSKARQTNQDIIRRGSSGSPFATEDEDEQLTSAHLSKDAGKTCKERFSYSSFDAGATILKTSPGAKNAKAILVENKDSYMLLECDARTKYVIVELSDDISIDTVVLANFEFFSSMVRHFRVSVSDRYPVKLEKWRTLGTFEARNSRAVQPFLVENPQIWAKYVRIEFLTHFGNEYYCPISLLRIHGSRMLDSWKESESPREEEITAEGGESSGRHNNQDASHISNGGDFAVQDRQTPANVTLWKWPYGVNATTSFDLVCPAPHVTDRNASVPDASSLSTHQSSHRSTDRAIIHAPPSETVTSVSFSSLLEKRPSAASFATPPSSSLPPELPQHSEIHGNDNSADSLDTRLSSFTSDRLLTATSTSGKASVSSGTNGKSRSTGTVGASIASPTMQEGFFNSITKRLQQVELNLTLSMKYVEDQSKHLQEALQAGEQKQQAKIVLFLDQLNRTVSADLRGIREQYDQIWQSTVVALESQKDRSERDMMALSSRLNLLADEVVFQKRMAIIQAIILLSCLFLIIFSRGVSLPSLAPLLDQVPVSAIAVPSPPGKRHAFQEREDYGSDGDESESLEMSKRKHDSRFAPDGEERFLTPTNGFDDGFVRQNVSYNAGSAAYHRLSPPLSLASNEDSSTSDSSDFMALQEFSDSCRMAGVLHGNSRKPLPSLPEHPASTDEAPEVLPTDCRNSKSQEG</sequence>
<feature type="region of interest" description="Disordered" evidence="6">
    <location>
        <begin position="549"/>
        <end position="574"/>
    </location>
</feature>
<evidence type="ECO:0000256" key="6">
    <source>
        <dbReference type="SAM" id="MobiDB-lite"/>
    </source>
</evidence>
<feature type="compositionally biased region" description="Polar residues" evidence="6">
    <location>
        <begin position="192"/>
        <end position="208"/>
    </location>
</feature>